<dbReference type="AlphaFoldDB" id="A0A653IEZ6"/>
<dbReference type="PROSITE" id="PS50106">
    <property type="entry name" value="PDZ"/>
    <property type="match status" value="1"/>
</dbReference>
<evidence type="ECO:0000259" key="6">
    <source>
        <dbReference type="PROSITE" id="PS50106"/>
    </source>
</evidence>
<accession>A0A653IEZ6</accession>
<evidence type="ECO:0000256" key="1">
    <source>
        <dbReference type="ARBA" id="ARBA00010541"/>
    </source>
</evidence>
<comment type="similarity">
    <text evidence="1">Belongs to the peptidase S1C family.</text>
</comment>
<dbReference type="Pfam" id="PF13365">
    <property type="entry name" value="Trypsin_2"/>
    <property type="match status" value="1"/>
</dbReference>
<dbReference type="GO" id="GO:0006508">
    <property type="term" value="P:proteolysis"/>
    <property type="evidence" value="ECO:0007669"/>
    <property type="project" value="UniProtKB-KW"/>
</dbReference>
<dbReference type="SUPFAM" id="SSF50156">
    <property type="entry name" value="PDZ domain-like"/>
    <property type="match status" value="1"/>
</dbReference>
<keyword evidence="3 7" id="KW-0378">Hydrolase</keyword>
<gene>
    <name evidence="7" type="primary">yyxA</name>
    <name evidence="7" type="ORF">EXIGUO9Y_360106</name>
</gene>
<keyword evidence="2 7" id="KW-0645">Protease</keyword>
<organism evidence="7 8">
    <name type="scientific">Exiguobacterium oxidotolerans</name>
    <dbReference type="NCBI Taxonomy" id="223958"/>
    <lineage>
        <taxon>Bacteria</taxon>
        <taxon>Bacillati</taxon>
        <taxon>Bacillota</taxon>
        <taxon>Bacilli</taxon>
        <taxon>Bacillales</taxon>
        <taxon>Bacillales Family XII. Incertae Sedis</taxon>
        <taxon>Exiguobacterium</taxon>
    </lineage>
</organism>
<evidence type="ECO:0000256" key="5">
    <source>
        <dbReference type="SAM" id="Phobius"/>
    </source>
</evidence>
<dbReference type="PRINTS" id="PR00834">
    <property type="entry name" value="PROTEASES2C"/>
</dbReference>
<keyword evidence="5" id="KW-0472">Membrane</keyword>
<dbReference type="EC" id="3.4.21.-" evidence="7"/>
<evidence type="ECO:0000256" key="4">
    <source>
        <dbReference type="ARBA" id="ARBA00022825"/>
    </source>
</evidence>
<dbReference type="InterPro" id="IPR051201">
    <property type="entry name" value="Chloro_Bact_Ser_Proteases"/>
</dbReference>
<dbReference type="InterPro" id="IPR043504">
    <property type="entry name" value="Peptidase_S1_PA_chymotrypsin"/>
</dbReference>
<feature type="domain" description="PDZ" evidence="6">
    <location>
        <begin position="309"/>
        <end position="392"/>
    </location>
</feature>
<sequence>MSHFGKTSAISFSVWLSDTVKIEIDTEGMVDMAGKTKQLLPGLTGGIIGAVLTATIAFPLLMDQEQQVADTPLSNGMPKQVSTTSNDPVTNAVASAQKSVVTVTNYQTGNSMTQEEAASGSGSGVIYKKADGKAYIITNHHVVDGASKLEVTLNDGNTLSAKLLGSDATYDLAVLEVDAKDVPAVITVGKSADLKAGQTVLAIGNPLGEFQNSVTRGIVSSNDRTVPVDTNSDGQDDFNTTVIQTDAAINPGNSGGALINEQGQLVGINSMKIAETGVEGVGFSIPIDDALPILKQLETTGEVKHPTLGVALQDVSAFPAGYLLDQVKLPESQKTGVVIMSVEPNSPAASAKLKTGDVITKINGSAIESFVDIKTALIKSDGDITLTIIRDGKTSTVKTTTTTTDQL</sequence>
<evidence type="ECO:0000313" key="7">
    <source>
        <dbReference type="EMBL" id="VWX37829.1"/>
    </source>
</evidence>
<keyword evidence="4" id="KW-0720">Serine protease</keyword>
<dbReference type="Gene3D" id="2.30.42.10">
    <property type="match status" value="1"/>
</dbReference>
<evidence type="ECO:0000313" key="8">
    <source>
        <dbReference type="Proteomes" id="UP000439752"/>
    </source>
</evidence>
<dbReference type="SUPFAM" id="SSF50494">
    <property type="entry name" value="Trypsin-like serine proteases"/>
    <property type="match status" value="1"/>
</dbReference>
<dbReference type="Gene3D" id="2.40.10.10">
    <property type="entry name" value="Trypsin-like serine proteases"/>
    <property type="match status" value="2"/>
</dbReference>
<dbReference type="PANTHER" id="PTHR43343:SF3">
    <property type="entry name" value="PROTEASE DO-LIKE 8, CHLOROPLASTIC"/>
    <property type="match status" value="1"/>
</dbReference>
<dbReference type="InterPro" id="IPR001940">
    <property type="entry name" value="Peptidase_S1C"/>
</dbReference>
<proteinExistence type="inferred from homology"/>
<feature type="transmembrane region" description="Helical" evidence="5">
    <location>
        <begin position="39"/>
        <end position="62"/>
    </location>
</feature>
<dbReference type="InterPro" id="IPR036034">
    <property type="entry name" value="PDZ_sf"/>
</dbReference>
<dbReference type="InterPro" id="IPR009003">
    <property type="entry name" value="Peptidase_S1_PA"/>
</dbReference>
<dbReference type="Proteomes" id="UP000439752">
    <property type="component" value="Unassembled WGS sequence"/>
</dbReference>
<evidence type="ECO:0000256" key="2">
    <source>
        <dbReference type="ARBA" id="ARBA00022670"/>
    </source>
</evidence>
<dbReference type="Pfam" id="PF13180">
    <property type="entry name" value="PDZ_2"/>
    <property type="match status" value="1"/>
</dbReference>
<reference evidence="7 8" key="1">
    <citation type="submission" date="2019-10" db="EMBL/GenBank/DDBJ databases">
        <authorList>
            <person name="Karimi E."/>
        </authorList>
    </citation>
    <scope>NUCLEOTIDE SEQUENCE [LARGE SCALE GENOMIC DNA]</scope>
    <source>
        <strain evidence="7">Exiguobacterium sp. 9Y</strain>
    </source>
</reference>
<name>A0A653IEZ6_9BACL</name>
<dbReference type="InterPro" id="IPR001478">
    <property type="entry name" value="PDZ"/>
</dbReference>
<dbReference type="GO" id="GO:0004252">
    <property type="term" value="F:serine-type endopeptidase activity"/>
    <property type="evidence" value="ECO:0007669"/>
    <property type="project" value="InterPro"/>
</dbReference>
<keyword evidence="5" id="KW-0812">Transmembrane</keyword>
<dbReference type="PANTHER" id="PTHR43343">
    <property type="entry name" value="PEPTIDASE S12"/>
    <property type="match status" value="1"/>
</dbReference>
<dbReference type="EMBL" id="CABWKQ010000030">
    <property type="protein sequence ID" value="VWX37829.1"/>
    <property type="molecule type" value="Genomic_DNA"/>
</dbReference>
<evidence type="ECO:0000256" key="3">
    <source>
        <dbReference type="ARBA" id="ARBA00022801"/>
    </source>
</evidence>
<protein>
    <submittedName>
        <fullName evidence="7">Uncharacterized serine protease YyxA</fullName>
        <ecNumber evidence="7">3.4.21.-</ecNumber>
    </submittedName>
</protein>
<dbReference type="SMART" id="SM00228">
    <property type="entry name" value="PDZ"/>
    <property type="match status" value="1"/>
</dbReference>
<keyword evidence="8" id="KW-1185">Reference proteome</keyword>
<keyword evidence="5" id="KW-1133">Transmembrane helix</keyword>